<feature type="domain" description="DUF6824" evidence="2">
    <location>
        <begin position="19"/>
        <end position="116"/>
    </location>
</feature>
<gene>
    <name evidence="3" type="ORF">ACHAXA_007560</name>
</gene>
<dbReference type="Pfam" id="PF20710">
    <property type="entry name" value="DUF6824"/>
    <property type="match status" value="1"/>
</dbReference>
<evidence type="ECO:0000313" key="3">
    <source>
        <dbReference type="EMBL" id="KAL3827053.1"/>
    </source>
</evidence>
<evidence type="ECO:0000256" key="1">
    <source>
        <dbReference type="SAM" id="MobiDB-lite"/>
    </source>
</evidence>
<organism evidence="3 4">
    <name type="scientific">Cyclostephanos tholiformis</name>
    <dbReference type="NCBI Taxonomy" id="382380"/>
    <lineage>
        <taxon>Eukaryota</taxon>
        <taxon>Sar</taxon>
        <taxon>Stramenopiles</taxon>
        <taxon>Ochrophyta</taxon>
        <taxon>Bacillariophyta</taxon>
        <taxon>Coscinodiscophyceae</taxon>
        <taxon>Thalassiosirophycidae</taxon>
        <taxon>Stephanodiscales</taxon>
        <taxon>Stephanodiscaceae</taxon>
        <taxon>Cyclostephanos</taxon>
    </lineage>
</organism>
<protein>
    <recommendedName>
        <fullName evidence="2">DUF6824 domain-containing protein</fullName>
    </recommendedName>
</protein>
<dbReference type="Proteomes" id="UP001530377">
    <property type="component" value="Unassembled WGS sequence"/>
</dbReference>
<dbReference type="AlphaFoldDB" id="A0ABD3SS76"/>
<proteinExistence type="predicted"/>
<accession>A0ABD3SS76</accession>
<evidence type="ECO:0000313" key="4">
    <source>
        <dbReference type="Proteomes" id="UP001530377"/>
    </source>
</evidence>
<evidence type="ECO:0000259" key="2">
    <source>
        <dbReference type="Pfam" id="PF20710"/>
    </source>
</evidence>
<dbReference type="InterPro" id="IPR049227">
    <property type="entry name" value="DUF6824"/>
</dbReference>
<reference evidence="3 4" key="1">
    <citation type="submission" date="2024-10" db="EMBL/GenBank/DDBJ databases">
        <title>Updated reference genomes for cyclostephanoid diatoms.</title>
        <authorList>
            <person name="Roberts W.R."/>
            <person name="Alverson A.J."/>
        </authorList>
    </citation>
    <scope>NUCLEOTIDE SEQUENCE [LARGE SCALE GENOMIC DNA]</scope>
    <source>
        <strain evidence="3 4">AJA228-03</strain>
    </source>
</reference>
<comment type="caution">
    <text evidence="3">The sequence shown here is derived from an EMBL/GenBank/DDBJ whole genome shotgun (WGS) entry which is preliminary data.</text>
</comment>
<dbReference type="EMBL" id="JALLPB020000009">
    <property type="protein sequence ID" value="KAL3827053.1"/>
    <property type="molecule type" value="Genomic_DNA"/>
</dbReference>
<sequence>MYTNSGLPLEGIVMINESDIICGRGGLSLKHPGNAAYRKIVSLNKEIYATCPKTEKLRISKSIVAAVRDINARFLEREDGKVSHSLDEKDEDGNPVTWRDIGNKRAIEKTSQALREGQPKLLKKLTDGNVQVNHGGAAPHQFSLSDPPQQGVLGNFNHMLGDVQMLGNLHHHFQSSLPLGRAQTISTPSSLPLVLSQSGNAQPLQEVIVSFGEIDIPTKNDSPNITKSEKWFHSSNTTTETDDSWGGSDQVPLPFDKPATHAFSIDDHTQLMRCLSVCEDGRGTFDADCAPKRSSVRFRLDDFKSKSQMSLMSGISRVSELSIPSGLSLDSAMDAAERESELENIGEFRFSDYGDMSCGTPNDSSGRYSSGQCTTITRRSILKRGSYAMNLTANSHADPGLIFTSTLDSKPNGINAGTDVSCLLGNSRNSDGHFTRSSICSALTDFSMMYKRDVGSTRSMGSMLSIRSADFRELLAEFADDSDGDDSMGLKQG</sequence>
<feature type="region of interest" description="Disordered" evidence="1">
    <location>
        <begin position="220"/>
        <end position="250"/>
    </location>
</feature>
<keyword evidence="4" id="KW-1185">Reference proteome</keyword>
<name>A0ABD3SS76_9STRA</name>